<protein>
    <submittedName>
        <fullName evidence="1">Uncharacterized protein</fullName>
    </submittedName>
</protein>
<reference evidence="1 2" key="1">
    <citation type="submission" date="2018-08" db="EMBL/GenBank/DDBJ databases">
        <authorList>
            <person name="Acevedo B."/>
            <person name="Adams S.D."/>
            <person name="Ahmed E."/>
            <person name="Alsharif D."/>
            <person name="Assaf W."/>
            <person name="Atie C."/>
            <person name="Bayrami S."/>
            <person name="Blackford S."/>
            <person name="Bosque E."/>
            <person name="Chapanian K."/>
            <person name="Chery T."/>
            <person name="Constantino E."/>
            <person name="Diaz B."/>
            <person name="Djombo L."/>
            <person name="Domian I."/>
            <person name="Duvelson J."/>
            <person name="Economy N."/>
            <person name="Ferreira A."/>
            <person name="Fuschetto M."/>
            <person name="Garcia A."/>
            <person name="Hauptman A."/>
            <person name="Hernandez M."/>
            <person name="Israeil M."/>
            <person name="James K."/>
            <person name="Jeffery E."/>
            <person name="Jocelyn N."/>
            <person name="Johnson C."/>
            <person name="Katrib A."/>
            <person name="Keker J."/>
            <person name="Khashashina L."/>
            <person name="Martianou S."/>
            <person name="Monsen-Collar K."/>
            <person name="Mustafa R."/>
            <person name="Nasser G."/>
            <person name="Onwuzuruike C."/>
            <person name="Orzel K."/>
            <person name="Peepall S."/>
            <person name="Pena R."/>
            <person name="Pied T."/>
            <person name="Rabboh F."/>
            <person name="Reyes A."/>
            <person name="Roland J."/>
            <person name="Sanchez D."/>
            <person name="Schertz L."/>
            <person name="Schwing B."/>
            <person name="Seaman J."/>
            <person name="Toribio G."/>
            <person name="Torres C."/>
            <person name="Weaver J."/>
            <person name="Weisz A."/>
            <person name="Whitehall Z."/>
            <person name="Klyczek K."/>
            <person name="Garlena R.A."/>
            <person name="Russell D.A."/>
            <person name="Pope W.H."/>
            <person name="Jacobs-Sera D."/>
            <person name="Hatfull G.F."/>
        </authorList>
    </citation>
    <scope>NUCLEOTIDE SEQUENCE [LARGE SCALE GENOMIC DNA]</scope>
</reference>
<sequence length="35" mass="3963">MMDVVNICKWCGHTEGVHGPGCDICNCYEFEKEDV</sequence>
<evidence type="ECO:0000313" key="2">
    <source>
        <dbReference type="Proteomes" id="UP000277394"/>
    </source>
</evidence>
<name>A0A386KPD8_9CAUD</name>
<gene>
    <name evidence="1" type="primary">83</name>
    <name evidence="1" type="ORF">SEA_TENNO_83</name>
</gene>
<evidence type="ECO:0000313" key="1">
    <source>
        <dbReference type="EMBL" id="AYD87296.1"/>
    </source>
</evidence>
<dbReference type="Proteomes" id="UP000277394">
    <property type="component" value="Segment"/>
</dbReference>
<accession>A0A386KPD8</accession>
<dbReference type="EMBL" id="MH825711">
    <property type="protein sequence ID" value="AYD87296.1"/>
    <property type="molecule type" value="Genomic_DNA"/>
</dbReference>
<proteinExistence type="predicted"/>
<organism evidence="1 2">
    <name type="scientific">Arthrobacter phage Tenno</name>
    <dbReference type="NCBI Taxonomy" id="2315702"/>
    <lineage>
        <taxon>Viruses</taxon>
        <taxon>Duplodnaviria</taxon>
        <taxon>Heunggongvirae</taxon>
        <taxon>Uroviricota</taxon>
        <taxon>Caudoviricetes</taxon>
        <taxon>Gordonvirus</taxon>
        <taxon>Gordonvirus captnmurica</taxon>
    </lineage>
</organism>